<sequence>MRLLVSVMLKSYKKRKFMVLIIMIIGGYILWLWCRPVKIIAVHQSDSYSIVLIKNYPFTDAGKMEWWLKNKEMVKETYNIPKLDKQGRYHVILWDFDDGYKELGKYDRLCFEDMKPPVNCVDKNSLMIISRDKYNVTKFIGVDGVYILQDNGLIVKRKSD</sequence>
<keyword evidence="3" id="KW-1185">Reference proteome</keyword>
<keyword evidence="1" id="KW-0812">Transmembrane</keyword>
<dbReference type="EMBL" id="AP024329">
    <property type="protein sequence ID" value="BCQ33959.1"/>
    <property type="molecule type" value="Genomic_DNA"/>
</dbReference>
<evidence type="ECO:0008006" key="4">
    <source>
        <dbReference type="Google" id="ProtNLM"/>
    </source>
</evidence>
<evidence type="ECO:0000313" key="2">
    <source>
        <dbReference type="EMBL" id="BCQ33959.1"/>
    </source>
</evidence>
<dbReference type="Proteomes" id="UP000677515">
    <property type="component" value="Chromosome"/>
</dbReference>
<evidence type="ECO:0000256" key="1">
    <source>
        <dbReference type="SAM" id="Phobius"/>
    </source>
</evidence>
<accession>A0ABM7MXS1</accession>
<gene>
    <name evidence="2" type="ORF">ERHA53_13020</name>
</gene>
<dbReference type="Pfam" id="PF06092">
    <property type="entry name" value="DUF943"/>
    <property type="match status" value="1"/>
</dbReference>
<name>A0ABM7MXS1_ERWRD</name>
<protein>
    <recommendedName>
        <fullName evidence="4">Membrane protein DUF943</fullName>
    </recommendedName>
</protein>
<evidence type="ECO:0000313" key="3">
    <source>
        <dbReference type="Proteomes" id="UP000677515"/>
    </source>
</evidence>
<organism evidence="2 3">
    <name type="scientific">Erwinia rhapontici</name>
    <name type="common">Pectobacterium rhapontici</name>
    <dbReference type="NCBI Taxonomy" id="55212"/>
    <lineage>
        <taxon>Bacteria</taxon>
        <taxon>Pseudomonadati</taxon>
        <taxon>Pseudomonadota</taxon>
        <taxon>Gammaproteobacteria</taxon>
        <taxon>Enterobacterales</taxon>
        <taxon>Erwiniaceae</taxon>
        <taxon>Erwinia</taxon>
    </lineage>
</organism>
<dbReference type="InterPro" id="IPR010351">
    <property type="entry name" value="DUF943"/>
</dbReference>
<proteinExistence type="predicted"/>
<reference evidence="2 3" key="1">
    <citation type="submission" date="2021-01" db="EMBL/GenBank/DDBJ databases">
        <title>Complete genome sequence of Erwinia rhapontici MAFF 311153.</title>
        <authorList>
            <person name="Morohoshi T."/>
            <person name="Someya N."/>
        </authorList>
    </citation>
    <scope>NUCLEOTIDE SEQUENCE [LARGE SCALE GENOMIC DNA]</scope>
    <source>
        <strain evidence="2 3">MAFF 311153</strain>
    </source>
</reference>
<keyword evidence="1" id="KW-0472">Membrane</keyword>
<feature type="transmembrane region" description="Helical" evidence="1">
    <location>
        <begin position="17"/>
        <end position="33"/>
    </location>
</feature>
<keyword evidence="1" id="KW-1133">Transmembrane helix</keyword>